<reference evidence="2" key="1">
    <citation type="submission" date="2022-03" db="EMBL/GenBank/DDBJ databases">
        <title>A functionally conserved STORR gene fusion in Papaver species that diverged 16.8 million years ago.</title>
        <authorList>
            <person name="Catania T."/>
        </authorList>
    </citation>
    <scope>NUCLEOTIDE SEQUENCE</scope>
    <source>
        <strain evidence="2">S-191538</strain>
    </source>
</reference>
<organism evidence="2 3">
    <name type="scientific">Papaver nudicaule</name>
    <name type="common">Iceland poppy</name>
    <dbReference type="NCBI Taxonomy" id="74823"/>
    <lineage>
        <taxon>Eukaryota</taxon>
        <taxon>Viridiplantae</taxon>
        <taxon>Streptophyta</taxon>
        <taxon>Embryophyta</taxon>
        <taxon>Tracheophyta</taxon>
        <taxon>Spermatophyta</taxon>
        <taxon>Magnoliopsida</taxon>
        <taxon>Ranunculales</taxon>
        <taxon>Papaveraceae</taxon>
        <taxon>Papaveroideae</taxon>
        <taxon>Papaver</taxon>
    </lineage>
</organism>
<keyword evidence="3" id="KW-1185">Reference proteome</keyword>
<name>A0AA42ATF5_PAPNU</name>
<dbReference type="Gene3D" id="1.25.40.10">
    <property type="entry name" value="Tetratricopeptide repeat domain"/>
    <property type="match status" value="1"/>
</dbReference>
<dbReference type="AlphaFoldDB" id="A0AA42ATF5"/>
<protein>
    <submittedName>
        <fullName evidence="2">Uncharacterized protein</fullName>
    </submittedName>
</protein>
<dbReference type="PANTHER" id="PTHR45188">
    <property type="entry name" value="DNAJ PROTEIN P58IPK HOMOLOG"/>
    <property type="match status" value="1"/>
</dbReference>
<dbReference type="GO" id="GO:0005788">
    <property type="term" value="C:endoplasmic reticulum lumen"/>
    <property type="evidence" value="ECO:0007669"/>
    <property type="project" value="TreeGrafter"/>
</dbReference>
<sequence>MAVATIKPLTSEAIALTEKKMDMALDEIINMSKKPSQQRTLKNHRIFGFRCCCCCCCCLCFDFTEQKPGGGVRGNPMKVKQFMDSGACGALAQRRSDFQANNHFPLATEVAKKAGVAPVCSRPFNSSRQANNWNKQRHYRKGLRSDPEHGELKKAYFGLKNLFKKTKSAEDNESKGKFGMAVEDFMAALAMDPSHNAHNVHLRLGLCKVQIKLGRGKDALDSCTEALKIDEELVEALAQRDEAKLLTEDWE</sequence>
<accession>A0AA42ATF5</accession>
<proteinExistence type="predicted"/>
<keyword evidence="1" id="KW-0677">Repeat</keyword>
<evidence type="ECO:0000313" key="2">
    <source>
        <dbReference type="EMBL" id="MCL7040709.1"/>
    </source>
</evidence>
<dbReference type="EMBL" id="JAJJMA010215676">
    <property type="protein sequence ID" value="MCL7040709.1"/>
    <property type="molecule type" value="Genomic_DNA"/>
</dbReference>
<comment type="caution">
    <text evidence="2">The sequence shown here is derived from an EMBL/GenBank/DDBJ whole genome shotgun (WGS) entry which is preliminary data.</text>
</comment>
<gene>
    <name evidence="2" type="ORF">MKW94_016986</name>
</gene>
<dbReference type="Proteomes" id="UP001177140">
    <property type="component" value="Unassembled WGS sequence"/>
</dbReference>
<evidence type="ECO:0000256" key="1">
    <source>
        <dbReference type="ARBA" id="ARBA00022737"/>
    </source>
</evidence>
<dbReference type="InterPro" id="IPR011990">
    <property type="entry name" value="TPR-like_helical_dom_sf"/>
</dbReference>
<dbReference type="PANTHER" id="PTHR45188:SF2">
    <property type="entry name" value="DNAJ HOMOLOG SUBFAMILY C MEMBER 7"/>
    <property type="match status" value="1"/>
</dbReference>
<evidence type="ECO:0000313" key="3">
    <source>
        <dbReference type="Proteomes" id="UP001177140"/>
    </source>
</evidence>
<dbReference type="SUPFAM" id="SSF48452">
    <property type="entry name" value="TPR-like"/>
    <property type="match status" value="1"/>
</dbReference>